<reference evidence="2" key="1">
    <citation type="journal article" date="2020" name="Fungal Divers.">
        <title>Resolving the Mortierellaceae phylogeny through synthesis of multi-gene phylogenetics and phylogenomics.</title>
        <authorList>
            <person name="Vandepol N."/>
            <person name="Liber J."/>
            <person name="Desiro A."/>
            <person name="Na H."/>
            <person name="Kennedy M."/>
            <person name="Barry K."/>
            <person name="Grigoriev I.V."/>
            <person name="Miller A.N."/>
            <person name="O'Donnell K."/>
            <person name="Stajich J.E."/>
            <person name="Bonito G."/>
        </authorList>
    </citation>
    <scope>NUCLEOTIDE SEQUENCE</scope>
    <source>
        <strain evidence="2">KOD1015</strain>
    </source>
</reference>
<evidence type="ECO:0000313" key="3">
    <source>
        <dbReference type="Proteomes" id="UP000780801"/>
    </source>
</evidence>
<dbReference type="OrthoDB" id="2408724at2759"/>
<gene>
    <name evidence="2" type="ORF">BGW38_003194</name>
</gene>
<keyword evidence="3" id="KW-1185">Reference proteome</keyword>
<sequence length="436" mass="47412">MDRESEPILCAKSSLHRSPGSRHRWSPVVHTISEAGEASPESYGQYTEVEPLKLVDDSSENTQAPSGDYGDYGLSNEPRNEIGPNDALRPALQPNVPPIDLSNGAPVEPEPPGVTLEVLLSELQRLTNHDFGARGKLASYPTELEALFQRMNDYHVCLKNARKKLTNVAFSSTSAVESGSPKPGATNELSFSPSMAHEKVSTPRRRATMCDHRTRAKVWSPSPLTPPLSRFAGKNNSAGNLVGGESLEAGDSESIPKETRVPSELSEETKKKIGQLEEKVQDLEQQLIQSRRAHHSLLQDHILNAAAHLASQTSNTNNGGVIQSVLKTEPAIQSILAQVPDPLSPKVAQAVEAEALTPVEEQRADKQQTKQQRKRYLSLLIGSRKEINGLDSASPMTPSHDAANQLTAPLSDTRAQITLSVTRLLRAETELGLLKL</sequence>
<organism evidence="2 3">
    <name type="scientific">Lunasporangiospora selenospora</name>
    <dbReference type="NCBI Taxonomy" id="979761"/>
    <lineage>
        <taxon>Eukaryota</taxon>
        <taxon>Fungi</taxon>
        <taxon>Fungi incertae sedis</taxon>
        <taxon>Mucoromycota</taxon>
        <taxon>Mortierellomycotina</taxon>
        <taxon>Mortierellomycetes</taxon>
        <taxon>Mortierellales</taxon>
        <taxon>Mortierellaceae</taxon>
        <taxon>Lunasporangiospora</taxon>
    </lineage>
</organism>
<dbReference type="EMBL" id="JAABOA010002198">
    <property type="protein sequence ID" value="KAF9580236.1"/>
    <property type="molecule type" value="Genomic_DNA"/>
</dbReference>
<proteinExistence type="predicted"/>
<feature type="region of interest" description="Disordered" evidence="1">
    <location>
        <begin position="173"/>
        <end position="268"/>
    </location>
</feature>
<evidence type="ECO:0000313" key="2">
    <source>
        <dbReference type="EMBL" id="KAF9580236.1"/>
    </source>
</evidence>
<accession>A0A9P6FT11</accession>
<protein>
    <submittedName>
        <fullName evidence="2">Uncharacterized protein</fullName>
    </submittedName>
</protein>
<comment type="caution">
    <text evidence="2">The sequence shown here is derived from an EMBL/GenBank/DDBJ whole genome shotgun (WGS) entry which is preliminary data.</text>
</comment>
<dbReference type="Proteomes" id="UP000780801">
    <property type="component" value="Unassembled WGS sequence"/>
</dbReference>
<feature type="non-terminal residue" evidence="2">
    <location>
        <position position="1"/>
    </location>
</feature>
<feature type="compositionally biased region" description="Basic and acidic residues" evidence="1">
    <location>
        <begin position="254"/>
        <end position="268"/>
    </location>
</feature>
<feature type="region of interest" description="Disordered" evidence="1">
    <location>
        <begin position="1"/>
        <end position="85"/>
    </location>
</feature>
<name>A0A9P6FT11_9FUNG</name>
<dbReference type="AlphaFoldDB" id="A0A9P6FT11"/>
<evidence type="ECO:0000256" key="1">
    <source>
        <dbReference type="SAM" id="MobiDB-lite"/>
    </source>
</evidence>